<dbReference type="InterPro" id="IPR003708">
    <property type="entry name" value="SecB"/>
</dbReference>
<evidence type="ECO:0000256" key="2">
    <source>
        <dbReference type="ARBA" id="ARBA00022448"/>
    </source>
</evidence>
<keyword evidence="5" id="KW-0143">Chaperone</keyword>
<dbReference type="GO" id="GO:0015031">
    <property type="term" value="P:protein transport"/>
    <property type="evidence" value="ECO:0007669"/>
    <property type="project" value="UniProtKB-UniRule"/>
</dbReference>
<comment type="similarity">
    <text evidence="1 5">Belongs to the SecB family.</text>
</comment>
<dbReference type="SUPFAM" id="SSF54611">
    <property type="entry name" value="SecB-like"/>
    <property type="match status" value="1"/>
</dbReference>
<organism evidence="6 7">
    <name type="scientific">Caldichromatium japonicum</name>
    <dbReference type="NCBI Taxonomy" id="2699430"/>
    <lineage>
        <taxon>Bacteria</taxon>
        <taxon>Pseudomonadati</taxon>
        <taxon>Pseudomonadota</taxon>
        <taxon>Gammaproteobacteria</taxon>
        <taxon>Chromatiales</taxon>
        <taxon>Chromatiaceae</taxon>
        <taxon>Caldichromatium</taxon>
    </lineage>
</organism>
<evidence type="ECO:0000256" key="5">
    <source>
        <dbReference type="HAMAP-Rule" id="MF_00821"/>
    </source>
</evidence>
<name>A0A6G7VAB8_9GAMM</name>
<dbReference type="PANTHER" id="PTHR36918:SF1">
    <property type="entry name" value="PROTEIN-EXPORT PROTEIN SECB"/>
    <property type="match status" value="1"/>
</dbReference>
<dbReference type="PANTHER" id="PTHR36918">
    <property type="match status" value="1"/>
</dbReference>
<dbReference type="PRINTS" id="PR01594">
    <property type="entry name" value="SECBCHAPRONE"/>
</dbReference>
<keyword evidence="5" id="KW-0963">Cytoplasm</keyword>
<dbReference type="NCBIfam" id="TIGR00809">
    <property type="entry name" value="secB"/>
    <property type="match status" value="1"/>
</dbReference>
<dbReference type="Proteomes" id="UP000502699">
    <property type="component" value="Chromosome"/>
</dbReference>
<keyword evidence="4 5" id="KW-0811">Translocation</keyword>
<comment type="function">
    <text evidence="5">One of the proteins required for the normal export of preproteins out of the cell cytoplasm. It is a molecular chaperone that binds to a subset of precursor proteins, maintaining them in a translocation-competent state. It also specifically binds to its receptor SecA.</text>
</comment>
<evidence type="ECO:0000256" key="1">
    <source>
        <dbReference type="ARBA" id="ARBA00009990"/>
    </source>
</evidence>
<comment type="subunit">
    <text evidence="5">Homotetramer, a dimer of dimers. One homotetramer interacts with 1 SecA dimer.</text>
</comment>
<dbReference type="Gene3D" id="3.10.420.10">
    <property type="entry name" value="SecB-like"/>
    <property type="match status" value="1"/>
</dbReference>
<comment type="subcellular location">
    <subcellularLocation>
        <location evidence="5">Cytoplasm</location>
    </subcellularLocation>
</comment>
<dbReference type="NCBIfam" id="NF004393">
    <property type="entry name" value="PRK05751.1-4"/>
    <property type="match status" value="1"/>
</dbReference>
<keyword evidence="7" id="KW-1185">Reference proteome</keyword>
<dbReference type="InterPro" id="IPR035958">
    <property type="entry name" value="SecB-like_sf"/>
</dbReference>
<evidence type="ECO:0000256" key="3">
    <source>
        <dbReference type="ARBA" id="ARBA00022927"/>
    </source>
</evidence>
<evidence type="ECO:0000313" key="7">
    <source>
        <dbReference type="Proteomes" id="UP000502699"/>
    </source>
</evidence>
<dbReference type="KEGG" id="cjap:GWK36_01040"/>
<dbReference type="GO" id="GO:0051082">
    <property type="term" value="F:unfolded protein binding"/>
    <property type="evidence" value="ECO:0007669"/>
    <property type="project" value="InterPro"/>
</dbReference>
<dbReference type="GO" id="GO:0005737">
    <property type="term" value="C:cytoplasm"/>
    <property type="evidence" value="ECO:0007669"/>
    <property type="project" value="UniProtKB-SubCell"/>
</dbReference>
<sequence>MSTEHPFNERHFSIQRLYLKDLSFESPNAPDIFRGPWKPQHELTLNTRITALETSVYEVVLAVTATVKVEDKTAFLVEVQQAGIFVAQGFTEEELRPLLGAYCPALLFPYAREVISDLSTKGSFPPLILQHINFDVLFAQHQPQDAAESKDSPKAQG</sequence>
<accession>A0A6G7VAB8</accession>
<dbReference type="AlphaFoldDB" id="A0A6G7VAB8"/>
<keyword evidence="3 5" id="KW-0653">Protein transport</keyword>
<gene>
    <name evidence="5 6" type="primary">secB</name>
    <name evidence="6" type="ORF">GWK36_01040</name>
</gene>
<dbReference type="RefSeq" id="WP_166269322.1">
    <property type="nucleotide sequence ID" value="NZ_CP048029.1"/>
</dbReference>
<reference evidence="7" key="1">
    <citation type="submission" date="2020-01" db="EMBL/GenBank/DDBJ databases">
        <title>Caldichromatium gen. nov., sp. nov., a thermophilic purple sulfur bacterium member of the family Chromatiaceae isolated from Nakabusa hot spring, Japan.</title>
        <authorList>
            <person name="Saini M.K."/>
            <person name="Hanada S."/>
            <person name="Tank M."/>
        </authorList>
    </citation>
    <scope>NUCLEOTIDE SEQUENCE [LARGE SCALE GENOMIC DNA]</scope>
    <source>
        <strain evidence="7">No.7</strain>
    </source>
</reference>
<evidence type="ECO:0000256" key="4">
    <source>
        <dbReference type="ARBA" id="ARBA00023010"/>
    </source>
</evidence>
<dbReference type="Pfam" id="PF02556">
    <property type="entry name" value="SecB"/>
    <property type="match status" value="1"/>
</dbReference>
<evidence type="ECO:0000313" key="6">
    <source>
        <dbReference type="EMBL" id="QIK36815.1"/>
    </source>
</evidence>
<dbReference type="EMBL" id="CP048029">
    <property type="protein sequence ID" value="QIK36815.1"/>
    <property type="molecule type" value="Genomic_DNA"/>
</dbReference>
<dbReference type="GO" id="GO:0051262">
    <property type="term" value="P:protein tetramerization"/>
    <property type="evidence" value="ECO:0007669"/>
    <property type="project" value="InterPro"/>
</dbReference>
<proteinExistence type="inferred from homology"/>
<keyword evidence="2 5" id="KW-0813">Transport</keyword>
<dbReference type="GO" id="GO:0006457">
    <property type="term" value="P:protein folding"/>
    <property type="evidence" value="ECO:0007669"/>
    <property type="project" value="UniProtKB-UniRule"/>
</dbReference>
<dbReference type="HAMAP" id="MF_00821">
    <property type="entry name" value="SecB"/>
    <property type="match status" value="1"/>
</dbReference>
<protein>
    <recommendedName>
        <fullName evidence="5">Protein-export protein SecB</fullName>
    </recommendedName>
</protein>